<dbReference type="Proteomes" id="UP001305652">
    <property type="component" value="Chromosome"/>
</dbReference>
<dbReference type="RefSeq" id="WP_318621918.1">
    <property type="nucleotide sequence ID" value="NZ_CP137642.1"/>
</dbReference>
<keyword evidence="1" id="KW-1133">Transmembrane helix</keyword>
<dbReference type="GeneID" id="85731962"/>
<dbReference type="EMBL" id="CP137642">
    <property type="protein sequence ID" value="WOX58111.1"/>
    <property type="molecule type" value="Genomic_DNA"/>
</dbReference>
<dbReference type="Pfam" id="PF06961">
    <property type="entry name" value="DUF1294"/>
    <property type="match status" value="1"/>
</dbReference>
<evidence type="ECO:0000313" key="2">
    <source>
        <dbReference type="EMBL" id="WOX58111.1"/>
    </source>
</evidence>
<keyword evidence="1" id="KW-0472">Membrane</keyword>
<gene>
    <name evidence="2" type="ORF">R6Y96_02355</name>
</gene>
<protein>
    <submittedName>
        <fullName evidence="2">DUF1294 domain-containing protein</fullName>
    </submittedName>
</protein>
<dbReference type="InterPro" id="IPR010718">
    <property type="entry name" value="DUF1294"/>
</dbReference>
<proteinExistence type="predicted"/>
<feature type="transmembrane region" description="Helical" evidence="1">
    <location>
        <begin position="71"/>
        <end position="89"/>
    </location>
</feature>
<dbReference type="KEGG" id="mrc:R6Y96_02355"/>
<dbReference type="AlphaFoldDB" id="A0AAX4FY31"/>
<sequence>MTIVAAAVAVYLLVNLVSFITYYRDKRLAERSAWRIPEKRLLTLAFFGPFGAFAAMRMFRHKTQKRVFRLVPLFLCLHLLLAVVLLAGLC</sequence>
<evidence type="ECO:0000256" key="1">
    <source>
        <dbReference type="SAM" id="Phobius"/>
    </source>
</evidence>
<reference evidence="2 3" key="1">
    <citation type="submission" date="2023-10" db="EMBL/GenBank/DDBJ databases">
        <title>The complete genome sequence of Methanoculleus receptaculi DSM 18860.</title>
        <authorList>
            <person name="Lai S.-J."/>
            <person name="You Y.-T."/>
            <person name="Chen S.-C."/>
        </authorList>
    </citation>
    <scope>NUCLEOTIDE SEQUENCE [LARGE SCALE GENOMIC DNA]</scope>
    <source>
        <strain evidence="2 3">DSM 18860</strain>
    </source>
</reference>
<keyword evidence="3" id="KW-1185">Reference proteome</keyword>
<name>A0AAX4FY31_9EURY</name>
<organism evidence="2 3">
    <name type="scientific">Methanoculleus receptaculi</name>
    <dbReference type="NCBI Taxonomy" id="394967"/>
    <lineage>
        <taxon>Archaea</taxon>
        <taxon>Methanobacteriati</taxon>
        <taxon>Methanobacteriota</taxon>
        <taxon>Stenosarchaea group</taxon>
        <taxon>Methanomicrobia</taxon>
        <taxon>Methanomicrobiales</taxon>
        <taxon>Methanomicrobiaceae</taxon>
        <taxon>Methanoculleus</taxon>
    </lineage>
</organism>
<evidence type="ECO:0000313" key="3">
    <source>
        <dbReference type="Proteomes" id="UP001305652"/>
    </source>
</evidence>
<accession>A0AAX4FY31</accession>
<keyword evidence="1" id="KW-0812">Transmembrane</keyword>